<dbReference type="EMBL" id="CP003122">
    <property type="protein sequence ID" value="AFJ27051.1"/>
    <property type="molecule type" value="Genomic_DNA"/>
</dbReference>
<evidence type="ECO:0000313" key="1">
    <source>
        <dbReference type="EMBL" id="AFJ27051.1"/>
    </source>
</evidence>
<proteinExistence type="predicted"/>
<reference evidence="1 2" key="1">
    <citation type="journal article" date="2012" name="PLoS ONE">
        <title>Complete Genome and Transcriptomes of Streptococcus parasanguinis FW213: Phylogenic Relations and Potential Virulence Mechanisms.</title>
        <authorList>
            <person name="Geng J."/>
            <person name="Chiu C.H."/>
            <person name="Tang P."/>
            <person name="Chen Y."/>
            <person name="Shieh H.R."/>
            <person name="Hu S."/>
            <person name="Chen Y.Y."/>
        </authorList>
    </citation>
    <scope>NUCLEOTIDE SEQUENCE [LARGE SCALE GENOMIC DNA]</scope>
    <source>
        <strain evidence="1 2">FW213</strain>
    </source>
</reference>
<name>I1ZPS7_STRPA</name>
<accession>I1ZPS7</accession>
<dbReference type="HOGENOM" id="CLU_3085298_0_0_9"/>
<sequence length="52" mass="6087">MNHNLNLLIKQLITPDIAMKRESVLIIINPVHSFTFYSYSYLMNHNIPLVCI</sequence>
<dbReference type="Proteomes" id="UP000002865">
    <property type="component" value="Chromosome"/>
</dbReference>
<dbReference type="AlphaFoldDB" id="I1ZPS7"/>
<dbReference type="PaxDb" id="1114965-Spaf_igr1931"/>
<organism evidence="1 2">
    <name type="scientific">Streptococcus parasanguinis FW213</name>
    <dbReference type="NCBI Taxonomy" id="1114965"/>
    <lineage>
        <taxon>Bacteria</taxon>
        <taxon>Bacillati</taxon>
        <taxon>Bacillota</taxon>
        <taxon>Bacilli</taxon>
        <taxon>Lactobacillales</taxon>
        <taxon>Streptococcaceae</taxon>
        <taxon>Streptococcus</taxon>
    </lineage>
</organism>
<gene>
    <name evidence="1" type="ORF">Spaf_igr1931</name>
</gene>
<dbReference type="KEGG" id="scf:Spaf_igr1931"/>
<evidence type="ECO:0000313" key="2">
    <source>
        <dbReference type="Proteomes" id="UP000002865"/>
    </source>
</evidence>
<protein>
    <submittedName>
        <fullName evidence="1">Uncharacterized protein</fullName>
    </submittedName>
</protein>